<feature type="domain" description="Carbohydrate-binding/sugar hydrolysis" evidence="2">
    <location>
        <begin position="46"/>
        <end position="216"/>
    </location>
</feature>
<reference evidence="3 4" key="1">
    <citation type="submission" date="2019-07" db="EMBL/GenBank/DDBJ databases">
        <authorList>
            <person name="Kim J.K."/>
            <person name="Cheong H.-M."/>
            <person name="Choi Y."/>
            <person name="Hwang K.J."/>
            <person name="Lee S."/>
            <person name="Choi C."/>
        </authorList>
    </citation>
    <scope>NUCLEOTIDE SEQUENCE [LARGE SCALE GENOMIC DNA]</scope>
    <source>
        <strain evidence="3 4">KS 22</strain>
    </source>
</reference>
<keyword evidence="1" id="KW-0812">Transmembrane</keyword>
<dbReference type="KEGG" id="cchl:FPL14_00070"/>
<dbReference type="NCBIfam" id="TIGR03804">
    <property type="entry name" value="para_beta_helix"/>
    <property type="match status" value="3"/>
</dbReference>
<dbReference type="InterPro" id="IPR007742">
    <property type="entry name" value="NosD_dom"/>
</dbReference>
<dbReference type="Pfam" id="PF05048">
    <property type="entry name" value="NosD"/>
    <property type="match status" value="1"/>
</dbReference>
<proteinExistence type="predicted"/>
<dbReference type="Gene3D" id="2.160.20.10">
    <property type="entry name" value="Single-stranded right-handed beta-helix, Pectin lyase-like"/>
    <property type="match status" value="1"/>
</dbReference>
<dbReference type="InterPro" id="IPR006633">
    <property type="entry name" value="Carb-bd_sugar_hydrolysis-dom"/>
</dbReference>
<dbReference type="InterPro" id="IPR011050">
    <property type="entry name" value="Pectin_lyase_fold/virulence"/>
</dbReference>
<dbReference type="SMART" id="SM00722">
    <property type="entry name" value="CASH"/>
    <property type="match status" value="1"/>
</dbReference>
<evidence type="ECO:0000313" key="3">
    <source>
        <dbReference type="EMBL" id="QMV39778.1"/>
    </source>
</evidence>
<evidence type="ECO:0000256" key="1">
    <source>
        <dbReference type="SAM" id="Phobius"/>
    </source>
</evidence>
<dbReference type="Proteomes" id="UP000515679">
    <property type="component" value="Chromosome"/>
</dbReference>
<keyword evidence="4" id="KW-1185">Reference proteome</keyword>
<sequence length="450" mass="50179">MKNKLIMIFCLINVIFFISLASLLGSAYANTTELPSTVLQKLIDNAMPGDTILLEDGNYLGPAIINKKLTIKGSRDAVVTAEGKQSILEIRSNQVAVQGISIVQQLAGESSAITVKSDHVMLEDLSIETRGFGIMLRNADQGIIKNNRISWSGAKHNETANLSKKNNGIDLYDSHENQIESNEISDMRDGIYLENSHRSNVKDNWIYRSRYGIHCMYTDGTRVIGNQGEYNVTGAMVMGVRDAIVSSNSFRKQSENVNSQGILLFDVQTSLIEDNVVEGNRVGIYMELSSDNKLRNNSVLRNFMGIQFLESENNRFHNNRFIANVIEAEALESSGNLMESNYWDAIQGLDLNQDGLSEIPYAINPLYQLLIQKTPAYQLFFQSPSMVYLSNLFMNEKGNWATDASPLMNLPSVSAERTTLPQEARSYVWIVSLILLIASTTIIYKGVVSK</sequence>
<accession>A0A7G5BS44</accession>
<protein>
    <recommendedName>
        <fullName evidence="2">Carbohydrate-binding/sugar hydrolysis domain-containing protein</fullName>
    </recommendedName>
</protein>
<dbReference type="InterPro" id="IPR012334">
    <property type="entry name" value="Pectin_lyas_fold"/>
</dbReference>
<evidence type="ECO:0000259" key="2">
    <source>
        <dbReference type="SMART" id="SM00722"/>
    </source>
</evidence>
<dbReference type="EMBL" id="CP041969">
    <property type="protein sequence ID" value="QMV39778.1"/>
    <property type="molecule type" value="Genomic_DNA"/>
</dbReference>
<keyword evidence="1" id="KW-0472">Membrane</keyword>
<dbReference type="SMART" id="SM00710">
    <property type="entry name" value="PbH1"/>
    <property type="match status" value="8"/>
</dbReference>
<name>A0A7G5BS44_9BACL</name>
<dbReference type="InterPro" id="IPR006626">
    <property type="entry name" value="PbH1"/>
</dbReference>
<organism evidence="3 4">
    <name type="scientific">Cohnella cholangitidis</name>
    <dbReference type="NCBI Taxonomy" id="2598458"/>
    <lineage>
        <taxon>Bacteria</taxon>
        <taxon>Bacillati</taxon>
        <taxon>Bacillota</taxon>
        <taxon>Bacilli</taxon>
        <taxon>Bacillales</taxon>
        <taxon>Paenibacillaceae</taxon>
        <taxon>Cohnella</taxon>
    </lineage>
</organism>
<dbReference type="InterPro" id="IPR022441">
    <property type="entry name" value="Para_beta_helix_rpt-2"/>
</dbReference>
<gene>
    <name evidence="3" type="ORF">FPL14_00070</name>
</gene>
<dbReference type="AlphaFoldDB" id="A0A7G5BS44"/>
<evidence type="ECO:0000313" key="4">
    <source>
        <dbReference type="Proteomes" id="UP000515679"/>
    </source>
</evidence>
<dbReference type="SUPFAM" id="SSF51126">
    <property type="entry name" value="Pectin lyase-like"/>
    <property type="match status" value="1"/>
</dbReference>
<feature type="transmembrane region" description="Helical" evidence="1">
    <location>
        <begin position="427"/>
        <end position="447"/>
    </location>
</feature>
<keyword evidence="1" id="KW-1133">Transmembrane helix</keyword>